<evidence type="ECO:0000256" key="4">
    <source>
        <dbReference type="ARBA" id="ARBA00023015"/>
    </source>
</evidence>
<evidence type="ECO:0000256" key="7">
    <source>
        <dbReference type="SAM" id="MobiDB-lite"/>
    </source>
</evidence>
<dbReference type="SUPFAM" id="SSF48013">
    <property type="entry name" value="NusB-like"/>
    <property type="match status" value="1"/>
</dbReference>
<dbReference type="GO" id="GO:0006353">
    <property type="term" value="P:DNA-templated transcription termination"/>
    <property type="evidence" value="ECO:0007669"/>
    <property type="project" value="UniProtKB-UniRule"/>
</dbReference>
<dbReference type="InterPro" id="IPR006027">
    <property type="entry name" value="NusB_RsmB_TIM44"/>
</dbReference>
<name>A0A5C5X777_9PLAN</name>
<evidence type="ECO:0000256" key="3">
    <source>
        <dbReference type="ARBA" id="ARBA00022884"/>
    </source>
</evidence>
<dbReference type="GO" id="GO:0031564">
    <property type="term" value="P:transcription antitermination"/>
    <property type="evidence" value="ECO:0007669"/>
    <property type="project" value="UniProtKB-KW"/>
</dbReference>
<keyword evidence="5 6" id="KW-0804">Transcription</keyword>
<dbReference type="InterPro" id="IPR011605">
    <property type="entry name" value="NusB_fam"/>
</dbReference>
<gene>
    <name evidence="6" type="primary">nusB</name>
    <name evidence="9" type="ORF">KOR42_21400</name>
</gene>
<comment type="function">
    <text evidence="6">Involved in transcription antitermination. Required for transcription of ribosomal RNA (rRNA) genes. Binds specifically to the boxA antiterminator sequence of the ribosomal RNA (rrn) operons.</text>
</comment>
<dbReference type="PANTHER" id="PTHR11078">
    <property type="entry name" value="N UTILIZATION SUBSTANCE PROTEIN B-RELATED"/>
    <property type="match status" value="1"/>
</dbReference>
<dbReference type="GO" id="GO:0005829">
    <property type="term" value="C:cytosol"/>
    <property type="evidence" value="ECO:0007669"/>
    <property type="project" value="TreeGrafter"/>
</dbReference>
<dbReference type="RefSeq" id="WP_146509373.1">
    <property type="nucleotide sequence ID" value="NZ_SIHI01000001.1"/>
</dbReference>
<organism evidence="9 10">
    <name type="scientific">Thalassoglobus neptunius</name>
    <dbReference type="NCBI Taxonomy" id="1938619"/>
    <lineage>
        <taxon>Bacteria</taxon>
        <taxon>Pseudomonadati</taxon>
        <taxon>Planctomycetota</taxon>
        <taxon>Planctomycetia</taxon>
        <taxon>Planctomycetales</taxon>
        <taxon>Planctomycetaceae</taxon>
        <taxon>Thalassoglobus</taxon>
    </lineage>
</organism>
<evidence type="ECO:0000313" key="10">
    <source>
        <dbReference type="Proteomes" id="UP000317243"/>
    </source>
</evidence>
<dbReference type="Gene3D" id="1.10.940.10">
    <property type="entry name" value="NusB-like"/>
    <property type="match status" value="1"/>
</dbReference>
<feature type="domain" description="NusB/RsmB/TIM44" evidence="8">
    <location>
        <begin position="6"/>
        <end position="128"/>
    </location>
</feature>
<dbReference type="Pfam" id="PF01029">
    <property type="entry name" value="NusB"/>
    <property type="match status" value="1"/>
</dbReference>
<sequence length="148" mass="16751">MARRSKSRQIALQMLYQTDLNPDIGMNSIREMIAERMKDPDLRSFAWSLFGGVMECRAELDERIQAVAQNWRISRMAATDRSVLRLGAFELLKTDTPPRVVIDEAIELAKKFGNAQSAQFVNGVLDQLIPNKHNRPKEPPKPDTNGGE</sequence>
<keyword evidence="10" id="KW-1185">Reference proteome</keyword>
<dbReference type="Proteomes" id="UP000317243">
    <property type="component" value="Unassembled WGS sequence"/>
</dbReference>
<comment type="caution">
    <text evidence="9">The sequence shown here is derived from an EMBL/GenBank/DDBJ whole genome shotgun (WGS) entry which is preliminary data.</text>
</comment>
<feature type="region of interest" description="Disordered" evidence="7">
    <location>
        <begin position="129"/>
        <end position="148"/>
    </location>
</feature>
<reference evidence="9 10" key="1">
    <citation type="submission" date="2019-02" db="EMBL/GenBank/DDBJ databases">
        <title>Deep-cultivation of Planctomycetes and their phenomic and genomic characterization uncovers novel biology.</title>
        <authorList>
            <person name="Wiegand S."/>
            <person name="Jogler M."/>
            <person name="Boedeker C."/>
            <person name="Pinto D."/>
            <person name="Vollmers J."/>
            <person name="Rivas-Marin E."/>
            <person name="Kohn T."/>
            <person name="Peeters S.H."/>
            <person name="Heuer A."/>
            <person name="Rast P."/>
            <person name="Oberbeckmann S."/>
            <person name="Bunk B."/>
            <person name="Jeske O."/>
            <person name="Meyerdierks A."/>
            <person name="Storesund J.E."/>
            <person name="Kallscheuer N."/>
            <person name="Luecker S."/>
            <person name="Lage O.M."/>
            <person name="Pohl T."/>
            <person name="Merkel B.J."/>
            <person name="Hornburger P."/>
            <person name="Mueller R.-W."/>
            <person name="Bruemmer F."/>
            <person name="Labrenz M."/>
            <person name="Spormann A.M."/>
            <person name="Op Den Camp H."/>
            <person name="Overmann J."/>
            <person name="Amann R."/>
            <person name="Jetten M.S.M."/>
            <person name="Mascher T."/>
            <person name="Medema M.H."/>
            <person name="Devos D.P."/>
            <person name="Kaster A.-K."/>
            <person name="Ovreas L."/>
            <person name="Rohde M."/>
            <person name="Galperin M.Y."/>
            <person name="Jogler C."/>
        </authorList>
    </citation>
    <scope>NUCLEOTIDE SEQUENCE [LARGE SCALE GENOMIC DNA]</scope>
    <source>
        <strain evidence="9 10">KOR42</strain>
    </source>
</reference>
<comment type="similarity">
    <text evidence="1 6">Belongs to the NusB family.</text>
</comment>
<dbReference type="OrthoDB" id="9811381at2"/>
<evidence type="ECO:0000256" key="1">
    <source>
        <dbReference type="ARBA" id="ARBA00005952"/>
    </source>
</evidence>
<dbReference type="AlphaFoldDB" id="A0A5C5X777"/>
<keyword evidence="2 6" id="KW-0889">Transcription antitermination</keyword>
<proteinExistence type="inferred from homology"/>
<dbReference type="PANTHER" id="PTHR11078:SF3">
    <property type="entry name" value="ANTITERMINATION NUSB DOMAIN-CONTAINING PROTEIN"/>
    <property type="match status" value="1"/>
</dbReference>
<protein>
    <recommendedName>
        <fullName evidence="6">Transcription antitermination protein NusB</fullName>
    </recommendedName>
    <alternativeName>
        <fullName evidence="6">Antitermination factor NusB</fullName>
    </alternativeName>
</protein>
<evidence type="ECO:0000259" key="8">
    <source>
        <dbReference type="Pfam" id="PF01029"/>
    </source>
</evidence>
<evidence type="ECO:0000256" key="2">
    <source>
        <dbReference type="ARBA" id="ARBA00022814"/>
    </source>
</evidence>
<dbReference type="InterPro" id="IPR035926">
    <property type="entry name" value="NusB-like_sf"/>
</dbReference>
<dbReference type="HAMAP" id="MF_00073">
    <property type="entry name" value="NusB"/>
    <property type="match status" value="1"/>
</dbReference>
<evidence type="ECO:0000256" key="5">
    <source>
        <dbReference type="ARBA" id="ARBA00023163"/>
    </source>
</evidence>
<accession>A0A5C5X777</accession>
<dbReference type="EMBL" id="SIHI01000001">
    <property type="protein sequence ID" value="TWT58754.1"/>
    <property type="molecule type" value="Genomic_DNA"/>
</dbReference>
<keyword evidence="3 6" id="KW-0694">RNA-binding</keyword>
<dbReference type="GO" id="GO:0003723">
    <property type="term" value="F:RNA binding"/>
    <property type="evidence" value="ECO:0007669"/>
    <property type="project" value="UniProtKB-UniRule"/>
</dbReference>
<evidence type="ECO:0000313" key="9">
    <source>
        <dbReference type="EMBL" id="TWT58754.1"/>
    </source>
</evidence>
<dbReference type="NCBIfam" id="TIGR01951">
    <property type="entry name" value="nusB"/>
    <property type="match status" value="1"/>
</dbReference>
<evidence type="ECO:0000256" key="6">
    <source>
        <dbReference type="HAMAP-Rule" id="MF_00073"/>
    </source>
</evidence>
<keyword evidence="4 6" id="KW-0805">Transcription regulation</keyword>